<accession>A0A1H1MWB1</accession>
<protein>
    <submittedName>
        <fullName evidence="2">Predicted kinase</fullName>
    </submittedName>
</protein>
<dbReference type="GO" id="GO:0016747">
    <property type="term" value="F:acyltransferase activity, transferring groups other than amino-acyl groups"/>
    <property type="evidence" value="ECO:0007669"/>
    <property type="project" value="InterPro"/>
</dbReference>
<proteinExistence type="predicted"/>
<keyword evidence="2" id="KW-0808">Transferase</keyword>
<evidence type="ECO:0000313" key="3">
    <source>
        <dbReference type="Proteomes" id="UP000199103"/>
    </source>
</evidence>
<dbReference type="PROSITE" id="PS51186">
    <property type="entry name" value="GNAT"/>
    <property type="match status" value="1"/>
</dbReference>
<dbReference type="Pfam" id="PF00583">
    <property type="entry name" value="Acetyltransf_1"/>
    <property type="match status" value="1"/>
</dbReference>
<dbReference type="AlphaFoldDB" id="A0A1H1MWB1"/>
<dbReference type="Proteomes" id="UP000199103">
    <property type="component" value="Chromosome I"/>
</dbReference>
<dbReference type="SUPFAM" id="SSF55729">
    <property type="entry name" value="Acyl-CoA N-acyltransferases (Nat)"/>
    <property type="match status" value="1"/>
</dbReference>
<sequence length="308" mass="35008">MSRVVFTCGPAGSGKSTHAHALERDGFVRLSFDDEAWRRGIDSHPLEPAVRDEIEAELRGRLMHLIEDDVDVVLDFSFWSRAMRDDYRRLIEPTGITPETIYLRTPRAVALERVRRRANDHSDAIRLTDELAASYYDHFEPPTADEGPLMIIDTAPRPVIRVGTVDDADALHRHCYSATPVEMIKSWFDPAEETDRVGFVAVDPTDGAIATCTLTRHPHRMQRQRAEIEGFVIAARHRGSGLARRLVEHCADYAGTRWQADSLELSVRGGTHAEDAYRGLGFIEWARFPNGLHDHQRTYDDVRLYRPI</sequence>
<keyword evidence="3" id="KW-1185">Reference proteome</keyword>
<organism evidence="2 3">
    <name type="scientific">Microlunatus soli</name>
    <dbReference type="NCBI Taxonomy" id="630515"/>
    <lineage>
        <taxon>Bacteria</taxon>
        <taxon>Bacillati</taxon>
        <taxon>Actinomycetota</taxon>
        <taxon>Actinomycetes</taxon>
        <taxon>Propionibacteriales</taxon>
        <taxon>Propionibacteriaceae</taxon>
        <taxon>Microlunatus</taxon>
    </lineage>
</organism>
<dbReference type="STRING" id="630515.SAMN04489812_0290"/>
<dbReference type="Gene3D" id="3.40.50.300">
    <property type="entry name" value="P-loop containing nucleotide triphosphate hydrolases"/>
    <property type="match status" value="1"/>
</dbReference>
<dbReference type="InterPro" id="IPR016181">
    <property type="entry name" value="Acyl_CoA_acyltransferase"/>
</dbReference>
<reference evidence="2 3" key="1">
    <citation type="submission" date="2016-10" db="EMBL/GenBank/DDBJ databases">
        <authorList>
            <person name="de Groot N.N."/>
        </authorList>
    </citation>
    <scope>NUCLEOTIDE SEQUENCE [LARGE SCALE GENOMIC DNA]</scope>
    <source>
        <strain evidence="2 3">DSM 21800</strain>
    </source>
</reference>
<dbReference type="EMBL" id="LT629772">
    <property type="protein sequence ID" value="SDR91161.1"/>
    <property type="molecule type" value="Genomic_DNA"/>
</dbReference>
<gene>
    <name evidence="2" type="ORF">SAMN04489812_0290</name>
</gene>
<dbReference type="OrthoDB" id="2639622at2"/>
<dbReference type="InterPro" id="IPR027417">
    <property type="entry name" value="P-loop_NTPase"/>
</dbReference>
<dbReference type="InterPro" id="IPR000182">
    <property type="entry name" value="GNAT_dom"/>
</dbReference>
<keyword evidence="2" id="KW-0418">Kinase</keyword>
<dbReference type="SUPFAM" id="SSF52540">
    <property type="entry name" value="P-loop containing nucleoside triphosphate hydrolases"/>
    <property type="match status" value="1"/>
</dbReference>
<dbReference type="GO" id="GO:0016301">
    <property type="term" value="F:kinase activity"/>
    <property type="evidence" value="ECO:0007669"/>
    <property type="project" value="UniProtKB-KW"/>
</dbReference>
<evidence type="ECO:0000313" key="2">
    <source>
        <dbReference type="EMBL" id="SDR91161.1"/>
    </source>
</evidence>
<dbReference type="Pfam" id="PF13671">
    <property type="entry name" value="AAA_33"/>
    <property type="match status" value="1"/>
</dbReference>
<dbReference type="RefSeq" id="WP_091518741.1">
    <property type="nucleotide sequence ID" value="NZ_LT629772.1"/>
</dbReference>
<dbReference type="CDD" id="cd04301">
    <property type="entry name" value="NAT_SF"/>
    <property type="match status" value="1"/>
</dbReference>
<dbReference type="Gene3D" id="3.40.630.30">
    <property type="match status" value="1"/>
</dbReference>
<name>A0A1H1MWB1_9ACTN</name>
<feature type="domain" description="N-acetyltransferase" evidence="1">
    <location>
        <begin position="150"/>
        <end position="308"/>
    </location>
</feature>
<evidence type="ECO:0000259" key="1">
    <source>
        <dbReference type="PROSITE" id="PS51186"/>
    </source>
</evidence>